<dbReference type="InterPro" id="IPR051450">
    <property type="entry name" value="Gfo/Idh/MocA_Oxidoreductases"/>
</dbReference>
<dbReference type="STRING" id="1220924.W2RN79"/>
<sequence>MGSTTLAIAVIGGGGLIGKRHCQHVVENPPAHLAAIVDPGPEAIDTARRFDAPLYATLDELLDSPHKPDAAVVCTPNHTHVPVGVELARAGVHILCEKPISIDCTSAHALVEEAKKNGVQLLIGHHRRFNPYMLALKKVVAGGQLGRVIAVNGLWTTTKPLDYFYGANAWRSNKGSGGPVLINLIHDVDLMHYLFGPITTVHAEKTLSQRSADTDAVEEGVALIFKFANGIVGTFVVSDNVASPHSFEQGTGENPNLPMTGADVYRVFGSLGTVSFPDMTLSSYRGVDPSWNNTMASVRMAVEGKDSAPLALQLAHFVKVCRGQEAPTCPGQEGLRALAVCNAVRKALDEGGMANVDMSI</sequence>
<dbReference type="Pfam" id="PF02894">
    <property type="entry name" value="GFO_IDH_MocA_C"/>
    <property type="match status" value="1"/>
</dbReference>
<dbReference type="GeneID" id="19974913"/>
<dbReference type="InterPro" id="IPR036291">
    <property type="entry name" value="NAD(P)-bd_dom_sf"/>
</dbReference>
<dbReference type="InterPro" id="IPR000683">
    <property type="entry name" value="Gfo/Idh/MocA-like_OxRdtase_N"/>
</dbReference>
<dbReference type="eggNOG" id="KOG2742">
    <property type="taxonomic scope" value="Eukaryota"/>
</dbReference>
<dbReference type="SUPFAM" id="SSF51735">
    <property type="entry name" value="NAD(P)-binding Rossmann-fold domains"/>
    <property type="match status" value="1"/>
</dbReference>
<feature type="domain" description="Gfo/Idh/MocA-like oxidoreductase C-terminal" evidence="2">
    <location>
        <begin position="137"/>
        <end position="352"/>
    </location>
</feature>
<dbReference type="PANTHER" id="PTHR43377:SF1">
    <property type="entry name" value="BILIVERDIN REDUCTASE A"/>
    <property type="match status" value="1"/>
</dbReference>
<dbReference type="OrthoDB" id="64915at2759"/>
<dbReference type="HOGENOM" id="CLU_023194_1_1_1"/>
<organism evidence="3 4">
    <name type="scientific">Cyphellophora europaea (strain CBS 101466)</name>
    <name type="common">Phialophora europaea</name>
    <dbReference type="NCBI Taxonomy" id="1220924"/>
    <lineage>
        <taxon>Eukaryota</taxon>
        <taxon>Fungi</taxon>
        <taxon>Dikarya</taxon>
        <taxon>Ascomycota</taxon>
        <taxon>Pezizomycotina</taxon>
        <taxon>Eurotiomycetes</taxon>
        <taxon>Chaetothyriomycetidae</taxon>
        <taxon>Chaetothyriales</taxon>
        <taxon>Cyphellophoraceae</taxon>
        <taxon>Cyphellophora</taxon>
    </lineage>
</organism>
<dbReference type="SUPFAM" id="SSF55347">
    <property type="entry name" value="Glyceraldehyde-3-phosphate dehydrogenase-like, C-terminal domain"/>
    <property type="match status" value="1"/>
</dbReference>
<evidence type="ECO:0000259" key="2">
    <source>
        <dbReference type="Pfam" id="PF02894"/>
    </source>
</evidence>
<evidence type="ECO:0000313" key="3">
    <source>
        <dbReference type="EMBL" id="ETN37951.1"/>
    </source>
</evidence>
<dbReference type="GO" id="GO:0000166">
    <property type="term" value="F:nucleotide binding"/>
    <property type="evidence" value="ECO:0007669"/>
    <property type="project" value="InterPro"/>
</dbReference>
<accession>W2RN79</accession>
<dbReference type="EMBL" id="KB822723">
    <property type="protein sequence ID" value="ETN37951.1"/>
    <property type="molecule type" value="Genomic_DNA"/>
</dbReference>
<dbReference type="InParanoid" id="W2RN79"/>
<dbReference type="Gene3D" id="3.40.50.720">
    <property type="entry name" value="NAD(P)-binding Rossmann-like Domain"/>
    <property type="match status" value="1"/>
</dbReference>
<dbReference type="Proteomes" id="UP000030752">
    <property type="component" value="Unassembled WGS sequence"/>
</dbReference>
<dbReference type="Pfam" id="PF01408">
    <property type="entry name" value="GFO_IDH_MocA"/>
    <property type="match status" value="1"/>
</dbReference>
<protein>
    <recommendedName>
        <fullName evidence="5">Gfo/Idh/MocA-like oxidoreductase N-terminal domain-containing protein</fullName>
    </recommendedName>
</protein>
<gene>
    <name evidence="3" type="ORF">HMPREF1541_07574</name>
</gene>
<dbReference type="PANTHER" id="PTHR43377">
    <property type="entry name" value="BILIVERDIN REDUCTASE A"/>
    <property type="match status" value="1"/>
</dbReference>
<evidence type="ECO:0008006" key="5">
    <source>
        <dbReference type="Google" id="ProtNLM"/>
    </source>
</evidence>
<evidence type="ECO:0000313" key="4">
    <source>
        <dbReference type="Proteomes" id="UP000030752"/>
    </source>
</evidence>
<evidence type="ECO:0000259" key="1">
    <source>
        <dbReference type="Pfam" id="PF01408"/>
    </source>
</evidence>
<dbReference type="RefSeq" id="XP_008720120.1">
    <property type="nucleotide sequence ID" value="XM_008721898.1"/>
</dbReference>
<proteinExistence type="predicted"/>
<feature type="domain" description="Gfo/Idh/MocA-like oxidoreductase N-terminal" evidence="1">
    <location>
        <begin position="8"/>
        <end position="125"/>
    </location>
</feature>
<dbReference type="InterPro" id="IPR004104">
    <property type="entry name" value="Gfo/Idh/MocA-like_OxRdtase_C"/>
</dbReference>
<dbReference type="AlphaFoldDB" id="W2RN79"/>
<keyword evidence="4" id="KW-1185">Reference proteome</keyword>
<dbReference type="VEuPathDB" id="FungiDB:HMPREF1541_07574"/>
<name>W2RN79_CYPE1</name>
<reference evidence="3 4" key="1">
    <citation type="submission" date="2013-03" db="EMBL/GenBank/DDBJ databases">
        <title>The Genome Sequence of Phialophora europaea CBS 101466.</title>
        <authorList>
            <consortium name="The Broad Institute Genomics Platform"/>
            <person name="Cuomo C."/>
            <person name="de Hoog S."/>
            <person name="Gorbushina A."/>
            <person name="Walker B."/>
            <person name="Young S.K."/>
            <person name="Zeng Q."/>
            <person name="Gargeya S."/>
            <person name="Fitzgerald M."/>
            <person name="Haas B."/>
            <person name="Abouelleil A."/>
            <person name="Allen A.W."/>
            <person name="Alvarado L."/>
            <person name="Arachchi H.M."/>
            <person name="Berlin A.M."/>
            <person name="Chapman S.B."/>
            <person name="Gainer-Dewar J."/>
            <person name="Goldberg J."/>
            <person name="Griggs A."/>
            <person name="Gujja S."/>
            <person name="Hansen M."/>
            <person name="Howarth C."/>
            <person name="Imamovic A."/>
            <person name="Ireland A."/>
            <person name="Larimer J."/>
            <person name="McCowan C."/>
            <person name="Murphy C."/>
            <person name="Pearson M."/>
            <person name="Poon T.W."/>
            <person name="Priest M."/>
            <person name="Roberts A."/>
            <person name="Saif S."/>
            <person name="Shea T."/>
            <person name="Sisk P."/>
            <person name="Sykes S."/>
            <person name="Wortman J."/>
            <person name="Nusbaum C."/>
            <person name="Birren B."/>
        </authorList>
    </citation>
    <scope>NUCLEOTIDE SEQUENCE [LARGE SCALE GENOMIC DNA]</scope>
    <source>
        <strain evidence="3 4">CBS 101466</strain>
    </source>
</reference>
<dbReference type="Gene3D" id="3.30.360.10">
    <property type="entry name" value="Dihydrodipicolinate Reductase, domain 2"/>
    <property type="match status" value="1"/>
</dbReference>